<dbReference type="InterPro" id="IPR043138">
    <property type="entry name" value="GGT_lsub"/>
</dbReference>
<dbReference type="PANTHER" id="PTHR43881">
    <property type="entry name" value="GAMMA-GLUTAMYLTRANSPEPTIDASE (AFU_ORTHOLOGUE AFUA_4G13580)"/>
    <property type="match status" value="1"/>
</dbReference>
<name>A0A8J3QVC9_9ACTN</name>
<dbReference type="Gene3D" id="3.60.20.40">
    <property type="match status" value="1"/>
</dbReference>
<dbReference type="Proteomes" id="UP000642748">
    <property type="component" value="Unassembled WGS sequence"/>
</dbReference>
<organism evidence="1 2">
    <name type="scientific">Rugosimonospora africana</name>
    <dbReference type="NCBI Taxonomy" id="556532"/>
    <lineage>
        <taxon>Bacteria</taxon>
        <taxon>Bacillati</taxon>
        <taxon>Actinomycetota</taxon>
        <taxon>Actinomycetes</taxon>
        <taxon>Micromonosporales</taxon>
        <taxon>Micromonosporaceae</taxon>
        <taxon>Rugosimonospora</taxon>
    </lineage>
</organism>
<gene>
    <name evidence="1" type="ORF">Raf01_63520</name>
</gene>
<dbReference type="InterPro" id="IPR052896">
    <property type="entry name" value="GGT-like_enzyme"/>
</dbReference>
<evidence type="ECO:0000313" key="2">
    <source>
        <dbReference type="Proteomes" id="UP000642748"/>
    </source>
</evidence>
<sequence length="539" mass="56483">MPEPTLTRKPLYAPRGAVATSQPLAAAAGLAALRRGGNAVDAALATAITLTVVQPGSNDIGGDLFAIVWDGSQLHGLNASGRSPAALTLDRARDAAMAPTGGGLGGAQGTVDRAMPLRGWLPVTVPGAPGGWRDLHARFGALPFEDLFTDAIGYAAGGYPVSRTVAQSWARAIQQWRTFSGPEYAEWGRVFTIDGRAPEPGEMWRNPDAARTLRLIAESGSEDFYRGSIASELAGFAAQTGGLLTADDLAKHASDWVEPIRASYRGYDVWELPPNGQGVAALMALNILDGLDVASASAEQRTHWQIEAMKLAFADAHAYVADPAAGPVPLDGMLDPEYARARRQLIGDTAGDPGPGDPAKGGTVYLCAADSDGMMVSLIQSNYMGFGSYVVAPGTGFGLQNRGAGFALAPGHPNVVAPGKRPFHTIIPGFLTRNGQPVGPFGVMGGHMQPQGHVQVIMSTVDDGLDPQAALDAPRWYWHAGRNVRVEPGVDADALRRRGHQVTVEDSSVYGYGQAIWRMPGGGYVAGSEPRADGCAVGY</sequence>
<accession>A0A8J3QVC9</accession>
<keyword evidence="2" id="KW-1185">Reference proteome</keyword>
<dbReference type="PRINTS" id="PR01210">
    <property type="entry name" value="GGTRANSPTASE"/>
</dbReference>
<dbReference type="AlphaFoldDB" id="A0A8J3QVC9"/>
<dbReference type="InterPro" id="IPR043137">
    <property type="entry name" value="GGT_ssub_C"/>
</dbReference>
<dbReference type="SUPFAM" id="SSF56235">
    <property type="entry name" value="N-terminal nucleophile aminohydrolases (Ntn hydrolases)"/>
    <property type="match status" value="1"/>
</dbReference>
<dbReference type="Pfam" id="PF01019">
    <property type="entry name" value="G_glu_transpept"/>
    <property type="match status" value="1"/>
</dbReference>
<proteinExistence type="predicted"/>
<dbReference type="InterPro" id="IPR029055">
    <property type="entry name" value="Ntn_hydrolases_N"/>
</dbReference>
<dbReference type="RefSeq" id="WP_203921714.1">
    <property type="nucleotide sequence ID" value="NZ_BONZ01000064.1"/>
</dbReference>
<reference evidence="1" key="1">
    <citation type="submission" date="2021-01" db="EMBL/GenBank/DDBJ databases">
        <title>Whole genome shotgun sequence of Rugosimonospora africana NBRC 104875.</title>
        <authorList>
            <person name="Komaki H."/>
            <person name="Tamura T."/>
        </authorList>
    </citation>
    <scope>NUCLEOTIDE SEQUENCE</scope>
    <source>
        <strain evidence="1">NBRC 104875</strain>
    </source>
</reference>
<dbReference type="Gene3D" id="1.10.246.130">
    <property type="match status" value="1"/>
</dbReference>
<evidence type="ECO:0000313" key="1">
    <source>
        <dbReference type="EMBL" id="GIH18180.1"/>
    </source>
</evidence>
<comment type="caution">
    <text evidence="1">The sequence shown here is derived from an EMBL/GenBank/DDBJ whole genome shotgun (WGS) entry which is preliminary data.</text>
</comment>
<protein>
    <submittedName>
        <fullName evidence="1">Gamma-glutamyltransferase</fullName>
    </submittedName>
</protein>
<dbReference type="PANTHER" id="PTHR43881:SF1">
    <property type="entry name" value="GAMMA-GLUTAMYLTRANSPEPTIDASE (AFU_ORTHOLOGUE AFUA_4G13580)"/>
    <property type="match status" value="1"/>
</dbReference>
<dbReference type="EMBL" id="BONZ01000064">
    <property type="protein sequence ID" value="GIH18180.1"/>
    <property type="molecule type" value="Genomic_DNA"/>
</dbReference>